<dbReference type="Proteomes" id="UP000193642">
    <property type="component" value="Unassembled WGS sequence"/>
</dbReference>
<reference evidence="2 3" key="1">
    <citation type="submission" date="2016-07" db="EMBL/GenBank/DDBJ databases">
        <title>Pervasive Adenine N6-methylation of Active Genes in Fungi.</title>
        <authorList>
            <consortium name="DOE Joint Genome Institute"/>
            <person name="Mondo S.J."/>
            <person name="Dannebaum R.O."/>
            <person name="Kuo R.C."/>
            <person name="Labutti K."/>
            <person name="Haridas S."/>
            <person name="Kuo A."/>
            <person name="Salamov A."/>
            <person name="Ahrendt S.R."/>
            <person name="Lipzen A."/>
            <person name="Sullivan W."/>
            <person name="Andreopoulos W.B."/>
            <person name="Clum A."/>
            <person name="Lindquist E."/>
            <person name="Daum C."/>
            <person name="Ramamoorthy G.K."/>
            <person name="Gryganskyi A."/>
            <person name="Culley D."/>
            <person name="Magnuson J.K."/>
            <person name="James T.Y."/>
            <person name="O'Malley M.A."/>
            <person name="Stajich J.E."/>
            <person name="Spatafora J.W."/>
            <person name="Visel A."/>
            <person name="Grigoriev I.V."/>
        </authorList>
    </citation>
    <scope>NUCLEOTIDE SEQUENCE [LARGE SCALE GENOMIC DNA]</scope>
    <source>
        <strain evidence="2 3">JEL800</strain>
    </source>
</reference>
<evidence type="ECO:0000313" key="2">
    <source>
        <dbReference type="EMBL" id="ORY28654.1"/>
    </source>
</evidence>
<accession>A0A1Y2B1N9</accession>
<keyword evidence="3" id="KW-1185">Reference proteome</keyword>
<dbReference type="EMBL" id="MCGO01000093">
    <property type="protein sequence ID" value="ORY28654.1"/>
    <property type="molecule type" value="Genomic_DNA"/>
</dbReference>
<feature type="region of interest" description="Disordered" evidence="1">
    <location>
        <begin position="1"/>
        <end position="27"/>
    </location>
</feature>
<evidence type="ECO:0000313" key="3">
    <source>
        <dbReference type="Proteomes" id="UP000193642"/>
    </source>
</evidence>
<sequence length="57" mass="6315">MRECSASLEDNGDMPAPSKYTESIKTTTRERSASLKANGAPIVFNFRPHSFLIIEKA</sequence>
<dbReference type="AlphaFoldDB" id="A0A1Y2B1N9"/>
<comment type="caution">
    <text evidence="2">The sequence shown here is derived from an EMBL/GenBank/DDBJ whole genome shotgun (WGS) entry which is preliminary data.</text>
</comment>
<name>A0A1Y2B1N9_9FUNG</name>
<protein>
    <submittedName>
        <fullName evidence="2">Uncharacterized protein</fullName>
    </submittedName>
</protein>
<evidence type="ECO:0000256" key="1">
    <source>
        <dbReference type="SAM" id="MobiDB-lite"/>
    </source>
</evidence>
<proteinExistence type="predicted"/>
<gene>
    <name evidence="2" type="ORF">BCR33DRAFT_793280</name>
</gene>
<organism evidence="2 3">
    <name type="scientific">Rhizoclosmatium globosum</name>
    <dbReference type="NCBI Taxonomy" id="329046"/>
    <lineage>
        <taxon>Eukaryota</taxon>
        <taxon>Fungi</taxon>
        <taxon>Fungi incertae sedis</taxon>
        <taxon>Chytridiomycota</taxon>
        <taxon>Chytridiomycota incertae sedis</taxon>
        <taxon>Chytridiomycetes</taxon>
        <taxon>Chytridiales</taxon>
        <taxon>Chytriomycetaceae</taxon>
        <taxon>Rhizoclosmatium</taxon>
    </lineage>
</organism>